<proteinExistence type="inferred from homology"/>
<dbReference type="GO" id="GO:0030632">
    <property type="term" value="P:D-alanine biosynthetic process"/>
    <property type="evidence" value="ECO:0007669"/>
    <property type="project" value="UniProtKB-UniRule"/>
</dbReference>
<name>A0A9W6JIP5_9HYPH</name>
<comment type="similarity">
    <text evidence="3 7">Belongs to the alanine racemase family.</text>
</comment>
<evidence type="ECO:0000256" key="5">
    <source>
        <dbReference type="ARBA" id="ARBA00022898"/>
    </source>
</evidence>
<evidence type="ECO:0000256" key="6">
    <source>
        <dbReference type="ARBA" id="ARBA00023235"/>
    </source>
</evidence>
<comment type="cofactor">
    <cofactor evidence="2 7 8">
        <name>pyridoxal 5'-phosphate</name>
        <dbReference type="ChEBI" id="CHEBI:597326"/>
    </cofactor>
</comment>
<dbReference type="GO" id="GO:0005829">
    <property type="term" value="C:cytosol"/>
    <property type="evidence" value="ECO:0007669"/>
    <property type="project" value="TreeGrafter"/>
</dbReference>
<dbReference type="InterPro" id="IPR020622">
    <property type="entry name" value="Ala_racemase_pyridoxalP-BS"/>
</dbReference>
<feature type="modified residue" description="N6-(pyridoxal phosphate)lysine" evidence="7 8">
    <location>
        <position position="38"/>
    </location>
</feature>
<evidence type="ECO:0000256" key="8">
    <source>
        <dbReference type="PIRSR" id="PIRSR600821-50"/>
    </source>
</evidence>
<accession>A0A9W6JIP5</accession>
<evidence type="ECO:0000256" key="1">
    <source>
        <dbReference type="ARBA" id="ARBA00000316"/>
    </source>
</evidence>
<dbReference type="EMBL" id="BSFK01000010">
    <property type="protein sequence ID" value="GLK76769.1"/>
    <property type="molecule type" value="Genomic_DNA"/>
</dbReference>
<dbReference type="Gene3D" id="3.20.20.10">
    <property type="entry name" value="Alanine racemase"/>
    <property type="match status" value="1"/>
</dbReference>
<dbReference type="SMART" id="SM01005">
    <property type="entry name" value="Ala_racemase_C"/>
    <property type="match status" value="1"/>
</dbReference>
<reference evidence="11" key="1">
    <citation type="journal article" date="2014" name="Int. J. Syst. Evol. Microbiol.">
        <title>Complete genome sequence of Corynebacterium casei LMG S-19264T (=DSM 44701T), isolated from a smear-ripened cheese.</title>
        <authorList>
            <consortium name="US DOE Joint Genome Institute (JGI-PGF)"/>
            <person name="Walter F."/>
            <person name="Albersmeier A."/>
            <person name="Kalinowski J."/>
            <person name="Ruckert C."/>
        </authorList>
    </citation>
    <scope>NUCLEOTIDE SEQUENCE</scope>
    <source>
        <strain evidence="11">VKM B-2555</strain>
    </source>
</reference>
<evidence type="ECO:0000256" key="7">
    <source>
        <dbReference type="HAMAP-Rule" id="MF_01201"/>
    </source>
</evidence>
<dbReference type="GO" id="GO:0030170">
    <property type="term" value="F:pyridoxal phosphate binding"/>
    <property type="evidence" value="ECO:0007669"/>
    <property type="project" value="UniProtKB-UniRule"/>
</dbReference>
<dbReference type="SUPFAM" id="SSF50621">
    <property type="entry name" value="Alanine racemase C-terminal domain-like"/>
    <property type="match status" value="1"/>
</dbReference>
<dbReference type="AlphaFoldDB" id="A0A9W6JIP5"/>
<keyword evidence="12" id="KW-1185">Reference proteome</keyword>
<feature type="binding site" evidence="7 9">
    <location>
        <position position="136"/>
    </location>
    <ligand>
        <name>substrate</name>
    </ligand>
</feature>
<evidence type="ECO:0000256" key="3">
    <source>
        <dbReference type="ARBA" id="ARBA00007880"/>
    </source>
</evidence>
<protein>
    <recommendedName>
        <fullName evidence="4 7">Alanine racemase</fullName>
        <ecNumber evidence="4 7">5.1.1.1</ecNumber>
    </recommendedName>
</protein>
<dbReference type="EC" id="5.1.1.1" evidence="4 7"/>
<dbReference type="InterPro" id="IPR009006">
    <property type="entry name" value="Ala_racemase/Decarboxylase_C"/>
</dbReference>
<dbReference type="InterPro" id="IPR000821">
    <property type="entry name" value="Ala_racemase"/>
</dbReference>
<dbReference type="Pfam" id="PF01168">
    <property type="entry name" value="Ala_racemase_N"/>
    <property type="match status" value="1"/>
</dbReference>
<dbReference type="GO" id="GO:0008784">
    <property type="term" value="F:alanine racemase activity"/>
    <property type="evidence" value="ECO:0007669"/>
    <property type="project" value="UniProtKB-UniRule"/>
</dbReference>
<feature type="active site" description="Proton acceptor; specific for L-alanine" evidence="7">
    <location>
        <position position="258"/>
    </location>
</feature>
<comment type="caution">
    <text evidence="11">The sequence shown here is derived from an EMBL/GenBank/DDBJ whole genome shotgun (WGS) entry which is preliminary data.</text>
</comment>
<gene>
    <name evidence="11" type="primary">alr_1</name>
    <name evidence="11" type="ORF">GCM10008171_20230</name>
</gene>
<dbReference type="CDD" id="cd00430">
    <property type="entry name" value="PLPDE_III_AR"/>
    <property type="match status" value="1"/>
</dbReference>
<keyword evidence="6 7" id="KW-0413">Isomerase</keyword>
<dbReference type="PANTHER" id="PTHR30511:SF0">
    <property type="entry name" value="ALANINE RACEMASE, CATABOLIC-RELATED"/>
    <property type="match status" value="1"/>
</dbReference>
<dbReference type="Gene3D" id="2.40.37.10">
    <property type="entry name" value="Lyase, Ornithine Decarboxylase, Chain A, domain 1"/>
    <property type="match status" value="1"/>
</dbReference>
<keyword evidence="5 7" id="KW-0663">Pyridoxal phosphate</keyword>
<comment type="catalytic activity">
    <reaction evidence="1 7">
        <text>L-alanine = D-alanine</text>
        <dbReference type="Rhea" id="RHEA:20249"/>
        <dbReference type="ChEBI" id="CHEBI:57416"/>
        <dbReference type="ChEBI" id="CHEBI:57972"/>
        <dbReference type="EC" id="5.1.1.1"/>
    </reaction>
</comment>
<feature type="domain" description="Alanine racemase C-terminal" evidence="10">
    <location>
        <begin position="237"/>
        <end position="367"/>
    </location>
</feature>
<evidence type="ECO:0000256" key="2">
    <source>
        <dbReference type="ARBA" id="ARBA00001933"/>
    </source>
</evidence>
<dbReference type="InterPro" id="IPR011079">
    <property type="entry name" value="Ala_racemase_C"/>
</dbReference>
<comment type="function">
    <text evidence="7">Catalyzes the interconversion of L-alanine and D-alanine. May also act on other amino acids.</text>
</comment>
<dbReference type="HAMAP" id="MF_01201">
    <property type="entry name" value="Ala_racemase"/>
    <property type="match status" value="1"/>
</dbReference>
<reference evidence="11" key="2">
    <citation type="submission" date="2023-01" db="EMBL/GenBank/DDBJ databases">
        <authorList>
            <person name="Sun Q."/>
            <person name="Evtushenko L."/>
        </authorList>
    </citation>
    <scope>NUCLEOTIDE SEQUENCE</scope>
    <source>
        <strain evidence="11">VKM B-2555</strain>
    </source>
</reference>
<feature type="binding site" evidence="7 9">
    <location>
        <position position="311"/>
    </location>
    <ligand>
        <name>substrate</name>
    </ligand>
</feature>
<evidence type="ECO:0000256" key="9">
    <source>
        <dbReference type="PIRSR" id="PIRSR600821-52"/>
    </source>
</evidence>
<dbReference type="PROSITE" id="PS00395">
    <property type="entry name" value="ALANINE_RACEMASE"/>
    <property type="match status" value="1"/>
</dbReference>
<comment type="pathway">
    <text evidence="7">Amino-acid biosynthesis; D-alanine biosynthesis; D-alanine from L-alanine: step 1/1.</text>
</comment>
<dbReference type="RefSeq" id="WP_271204634.1">
    <property type="nucleotide sequence ID" value="NZ_BSFK01000010.1"/>
</dbReference>
<evidence type="ECO:0000313" key="11">
    <source>
        <dbReference type="EMBL" id="GLK76769.1"/>
    </source>
</evidence>
<feature type="active site" description="Proton acceptor; specific for D-alanine" evidence="7">
    <location>
        <position position="38"/>
    </location>
</feature>
<dbReference type="PANTHER" id="PTHR30511">
    <property type="entry name" value="ALANINE RACEMASE"/>
    <property type="match status" value="1"/>
</dbReference>
<dbReference type="NCBIfam" id="TIGR00492">
    <property type="entry name" value="alr"/>
    <property type="match status" value="1"/>
</dbReference>
<organism evidence="11 12">
    <name type="scientific">Methylopila jiangsuensis</name>
    <dbReference type="NCBI Taxonomy" id="586230"/>
    <lineage>
        <taxon>Bacteria</taxon>
        <taxon>Pseudomonadati</taxon>
        <taxon>Pseudomonadota</taxon>
        <taxon>Alphaproteobacteria</taxon>
        <taxon>Hyphomicrobiales</taxon>
        <taxon>Methylopilaceae</taxon>
        <taxon>Methylopila</taxon>
    </lineage>
</organism>
<dbReference type="InterPro" id="IPR001608">
    <property type="entry name" value="Ala_racemase_N"/>
</dbReference>
<dbReference type="SUPFAM" id="SSF51419">
    <property type="entry name" value="PLP-binding barrel"/>
    <property type="match status" value="1"/>
</dbReference>
<dbReference type="Proteomes" id="UP001143364">
    <property type="component" value="Unassembled WGS sequence"/>
</dbReference>
<dbReference type="Pfam" id="PF00842">
    <property type="entry name" value="Ala_racemase_C"/>
    <property type="match status" value="1"/>
</dbReference>
<evidence type="ECO:0000256" key="4">
    <source>
        <dbReference type="ARBA" id="ARBA00013089"/>
    </source>
</evidence>
<evidence type="ECO:0000259" key="10">
    <source>
        <dbReference type="SMART" id="SM01005"/>
    </source>
</evidence>
<evidence type="ECO:0000313" key="12">
    <source>
        <dbReference type="Proteomes" id="UP001143364"/>
    </source>
</evidence>
<sequence>MSASFPGARLTIDLGAIARNWRTLAALDPSSECAAVVKADAYGLGAAEVVPALRAAGARTFFVAHLSEARVVRAAAPDAVIYVLNGLPPGAADAFAALDARPVLGSTEEVLEWAAFRAATGAATEAALHLDTGMTRLGLTPDEARAVLSRPPFRPALVMSHLACADEPDRPETERQRALFAELSALAPDAPASLANSAGTLLGATSGGGLGFALRRPGVALYGSNPIVGRPAPLSPVVTLEAHVVQVREAEGGTAVGYGGAERLTRRSRLAILSLGYADGVFRAAGSADGAPGAVAAFNGAFCAYVGRISMDLIAIDVTALPDPPRRGEVVEILGPRVTVDDLARASGTIGYEVLTALGPRFARRHVGCGDGALFRSGI</sequence>
<dbReference type="PRINTS" id="PR00992">
    <property type="entry name" value="ALARACEMASE"/>
</dbReference>
<dbReference type="InterPro" id="IPR029066">
    <property type="entry name" value="PLP-binding_barrel"/>
</dbReference>